<evidence type="ECO:0000313" key="2">
    <source>
        <dbReference type="Proteomes" id="UP000224567"/>
    </source>
</evidence>
<proteinExistence type="predicted"/>
<protein>
    <submittedName>
        <fullName evidence="1">Uncharacterized protein</fullName>
    </submittedName>
</protein>
<sequence length="262" mass="30083">MSVLYHPDKTNVVVDALSRLSMGSVCHVKDDKKELVRKVAMLGVRLVDSIEDKHKHLRDQHCEFLDLDSISIDNAIFEDSVAGSTMALADLAHPWMEQIINVQMSPMILFSLYNRVPKILNHKRLFRLSNCLIFLEYGVPCVTVLHNSPSSPQKPQGVGERCCSDSLRVQEVNIIDLFSLEVLLYDFFNKHEDYDVAKFSSPQKITGDSHRELLSAAQEHLYTINEDKVKIDKHLGDLQKVHVRAEKELEAWAFKKKNYFIY</sequence>
<reference evidence="2" key="2">
    <citation type="journal article" date="2017" name="J. Anim. Genet.">
        <title>Multiple reference genome sequences of hot pepper reveal the massive evolution of plant disease resistance genes by retroduplication.</title>
        <authorList>
            <person name="Kim S."/>
            <person name="Park J."/>
            <person name="Yeom S.-I."/>
            <person name="Kim Y.-M."/>
            <person name="Seo E."/>
            <person name="Kim K.-T."/>
            <person name="Kim M.-S."/>
            <person name="Lee J.M."/>
            <person name="Cheong K."/>
            <person name="Shin H.-S."/>
            <person name="Kim S.-B."/>
            <person name="Han K."/>
            <person name="Lee J."/>
            <person name="Park M."/>
            <person name="Lee H.-A."/>
            <person name="Lee H.-Y."/>
            <person name="Lee Y."/>
            <person name="Oh S."/>
            <person name="Lee J.H."/>
            <person name="Choi E."/>
            <person name="Choi E."/>
            <person name="Lee S.E."/>
            <person name="Jeon J."/>
            <person name="Kim H."/>
            <person name="Choi G."/>
            <person name="Song H."/>
            <person name="Lee J."/>
            <person name="Lee S.-C."/>
            <person name="Kwon J.-K."/>
            <person name="Lee H.-Y."/>
            <person name="Koo N."/>
            <person name="Hong Y."/>
            <person name="Kim R.W."/>
            <person name="Kang W.-H."/>
            <person name="Huh J.H."/>
            <person name="Kang B.-C."/>
            <person name="Yang T.-J."/>
            <person name="Lee Y.-H."/>
            <person name="Bennetzen J.L."/>
            <person name="Choi D."/>
        </authorList>
    </citation>
    <scope>NUCLEOTIDE SEQUENCE [LARGE SCALE GENOMIC DNA]</scope>
    <source>
        <strain evidence="2">cv. PBC81</strain>
    </source>
</reference>
<keyword evidence="2" id="KW-1185">Reference proteome</keyword>
<name>A0A2G2XPH5_CAPBA</name>
<dbReference type="EMBL" id="MLFT02000001">
    <property type="protein sequence ID" value="PHT59388.1"/>
    <property type="molecule type" value="Genomic_DNA"/>
</dbReference>
<dbReference type="Proteomes" id="UP000224567">
    <property type="component" value="Unassembled WGS sequence"/>
</dbReference>
<dbReference type="STRING" id="33114.A0A2G2XPH5"/>
<reference evidence="1 2" key="1">
    <citation type="journal article" date="2017" name="Genome Biol.">
        <title>New reference genome sequences of hot pepper reveal the massive evolution of plant disease-resistance genes by retroduplication.</title>
        <authorList>
            <person name="Kim S."/>
            <person name="Park J."/>
            <person name="Yeom S.I."/>
            <person name="Kim Y.M."/>
            <person name="Seo E."/>
            <person name="Kim K.T."/>
            <person name="Kim M.S."/>
            <person name="Lee J.M."/>
            <person name="Cheong K."/>
            <person name="Shin H.S."/>
            <person name="Kim S.B."/>
            <person name="Han K."/>
            <person name="Lee J."/>
            <person name="Park M."/>
            <person name="Lee H.A."/>
            <person name="Lee H.Y."/>
            <person name="Lee Y."/>
            <person name="Oh S."/>
            <person name="Lee J.H."/>
            <person name="Choi E."/>
            <person name="Choi E."/>
            <person name="Lee S.E."/>
            <person name="Jeon J."/>
            <person name="Kim H."/>
            <person name="Choi G."/>
            <person name="Song H."/>
            <person name="Lee J."/>
            <person name="Lee S.C."/>
            <person name="Kwon J.K."/>
            <person name="Lee H.Y."/>
            <person name="Koo N."/>
            <person name="Hong Y."/>
            <person name="Kim R.W."/>
            <person name="Kang W.H."/>
            <person name="Huh J.H."/>
            <person name="Kang B.C."/>
            <person name="Yang T.J."/>
            <person name="Lee Y.H."/>
            <person name="Bennetzen J.L."/>
            <person name="Choi D."/>
        </authorList>
    </citation>
    <scope>NUCLEOTIDE SEQUENCE [LARGE SCALE GENOMIC DNA]</scope>
    <source>
        <strain evidence="2">cv. PBC81</strain>
    </source>
</reference>
<evidence type="ECO:0000313" key="1">
    <source>
        <dbReference type="EMBL" id="PHT59388.1"/>
    </source>
</evidence>
<accession>A0A2G2XPH5</accession>
<gene>
    <name evidence="1" type="ORF">CQW23_01751</name>
</gene>
<dbReference type="OrthoDB" id="1305471at2759"/>
<dbReference type="AlphaFoldDB" id="A0A2G2XPH5"/>
<comment type="caution">
    <text evidence="1">The sequence shown here is derived from an EMBL/GenBank/DDBJ whole genome shotgun (WGS) entry which is preliminary data.</text>
</comment>
<organism evidence="1 2">
    <name type="scientific">Capsicum baccatum</name>
    <name type="common">Peruvian pepper</name>
    <dbReference type="NCBI Taxonomy" id="33114"/>
    <lineage>
        <taxon>Eukaryota</taxon>
        <taxon>Viridiplantae</taxon>
        <taxon>Streptophyta</taxon>
        <taxon>Embryophyta</taxon>
        <taxon>Tracheophyta</taxon>
        <taxon>Spermatophyta</taxon>
        <taxon>Magnoliopsida</taxon>
        <taxon>eudicotyledons</taxon>
        <taxon>Gunneridae</taxon>
        <taxon>Pentapetalae</taxon>
        <taxon>asterids</taxon>
        <taxon>lamiids</taxon>
        <taxon>Solanales</taxon>
        <taxon>Solanaceae</taxon>
        <taxon>Solanoideae</taxon>
        <taxon>Capsiceae</taxon>
        <taxon>Capsicum</taxon>
    </lineage>
</organism>